<keyword evidence="4" id="KW-1185">Reference proteome</keyword>
<dbReference type="InterPro" id="IPR006860">
    <property type="entry name" value="FecR"/>
</dbReference>
<dbReference type="EMBL" id="CP049362">
    <property type="protein sequence ID" value="QXX78335.1"/>
    <property type="molecule type" value="Genomic_DNA"/>
</dbReference>
<feature type="domain" description="FecR protein" evidence="2">
    <location>
        <begin position="116"/>
        <end position="206"/>
    </location>
</feature>
<evidence type="ECO:0000313" key="3">
    <source>
        <dbReference type="EMBL" id="QXX78335.1"/>
    </source>
</evidence>
<protein>
    <submittedName>
        <fullName evidence="3">Iron dicitrate transport regulator FecR</fullName>
    </submittedName>
</protein>
<dbReference type="Gene3D" id="2.60.120.1440">
    <property type="match status" value="1"/>
</dbReference>
<accession>A0ABX8SSK6</accession>
<gene>
    <name evidence="3" type="ORF">FE795_04425</name>
</gene>
<dbReference type="InterPro" id="IPR012373">
    <property type="entry name" value="Ferrdict_sens_TM"/>
</dbReference>
<keyword evidence="1" id="KW-0812">Transmembrane</keyword>
<keyword evidence="1" id="KW-0472">Membrane</keyword>
<evidence type="ECO:0000259" key="2">
    <source>
        <dbReference type="Pfam" id="PF04773"/>
    </source>
</evidence>
<dbReference type="RefSeq" id="WP_131071367.1">
    <property type="nucleotide sequence ID" value="NZ_CP049362.1"/>
</dbReference>
<sequence>MAAPDRIARARLEQALLLLARQHGGDEATAHAAKTQFERWRTLSADHAAAAELALRAWESTQGQGLQDRVALPGPYRESKPARRRVLAMLGVLGIGLAAGTGAQWYWQQALQVLALQTGHGEQREYDLHDGSRLSLAPHTRLEVRMMRTVRQVQLMEGMMYVSVSKDPTRPFWVETPQGRVRVVGTAFSVRVSPHALQVAVARGQVTFFPHRERDQRIDLQAGQALRLDADTPATRVAVNPEQVGAWRLGWLVFDQTPLDKVAAQWNDYLSPALNLADDPRLHELRVTGSFRLRDPRAFLDSLPGILPVQVQRDAKGAWQVSLKK</sequence>
<reference evidence="3 4" key="1">
    <citation type="submission" date="2020-02" db="EMBL/GenBank/DDBJ databases">
        <title>Partial ammonium oxidation to N2 by heterotrophic bacteria.</title>
        <authorList>
            <person name="Wu M."/>
        </authorList>
    </citation>
    <scope>NUCLEOTIDE SEQUENCE [LARGE SCALE GENOMIC DNA]</scope>
    <source>
        <strain evidence="3 4">HO-1</strain>
    </source>
</reference>
<organism evidence="3 4">
    <name type="scientific">Alcaligenes ammonioxydans</name>
    <dbReference type="NCBI Taxonomy" id="2582914"/>
    <lineage>
        <taxon>Bacteria</taxon>
        <taxon>Pseudomonadati</taxon>
        <taxon>Pseudomonadota</taxon>
        <taxon>Betaproteobacteria</taxon>
        <taxon>Burkholderiales</taxon>
        <taxon>Alcaligenaceae</taxon>
        <taxon>Alcaligenes</taxon>
    </lineage>
</organism>
<evidence type="ECO:0000256" key="1">
    <source>
        <dbReference type="SAM" id="Phobius"/>
    </source>
</evidence>
<name>A0ABX8SSK6_9BURK</name>
<proteinExistence type="predicted"/>
<dbReference type="PANTHER" id="PTHR30273">
    <property type="entry name" value="PERIPLASMIC SIGNAL SENSOR AND SIGMA FACTOR ACTIVATOR FECR-RELATED"/>
    <property type="match status" value="1"/>
</dbReference>
<dbReference type="Pfam" id="PF04773">
    <property type="entry name" value="FecR"/>
    <property type="match status" value="1"/>
</dbReference>
<dbReference type="PANTHER" id="PTHR30273:SF2">
    <property type="entry name" value="PROTEIN FECR"/>
    <property type="match status" value="1"/>
</dbReference>
<feature type="transmembrane region" description="Helical" evidence="1">
    <location>
        <begin position="86"/>
        <end position="107"/>
    </location>
</feature>
<evidence type="ECO:0000313" key="4">
    <source>
        <dbReference type="Proteomes" id="UP000826050"/>
    </source>
</evidence>
<dbReference type="Proteomes" id="UP000826050">
    <property type="component" value="Chromosome"/>
</dbReference>
<keyword evidence="1" id="KW-1133">Transmembrane helix</keyword>
<dbReference type="PIRSF" id="PIRSF018266">
    <property type="entry name" value="FecR"/>
    <property type="match status" value="1"/>
</dbReference>